<dbReference type="Pfam" id="PF00535">
    <property type="entry name" value="Glycos_transf_2"/>
    <property type="match status" value="1"/>
</dbReference>
<sequence length="308" mass="35698">MLQDWKHEFSTAGIRFTASRNNSLRPRGAGYAKNRSVEQSTGHFLCFQDVDDIMLPDRILHQYETAKKNTNAIVGCGFHRLPADSTVRFTRWANSLDDQQLYHQQYTSYGPTVVMPTWFCERGVFDRVGGFSEEGKGTPEDLIFFYSHLDKGGELCKVPECLLIYRYHQNATTFSIHETTIWSVRLVRLQEHVLSTWPKFSIWNAGKQGRRLYRSLHPKFQDRVMAFCDVDVNKVGKTYSPPHQSQRAIPILHFRQVTPPLVICVKLVSCLVLMSLLNKLFSIHIFYKYNYISLIPSQFPSVLHMRTI</sequence>
<proteinExistence type="predicted"/>
<dbReference type="EMBL" id="NEVH01019373">
    <property type="protein sequence ID" value="PNF22666.1"/>
    <property type="molecule type" value="Genomic_DNA"/>
</dbReference>
<dbReference type="PANTHER" id="PTHR22916:SF3">
    <property type="entry name" value="UDP-GLCNAC:BETAGAL BETA-1,3-N-ACETYLGLUCOSAMINYLTRANSFERASE-LIKE PROTEIN 1"/>
    <property type="match status" value="1"/>
</dbReference>
<accession>A0A2J7Q257</accession>
<dbReference type="GO" id="GO:0016758">
    <property type="term" value="F:hexosyltransferase activity"/>
    <property type="evidence" value="ECO:0007669"/>
    <property type="project" value="UniProtKB-ARBA"/>
</dbReference>
<dbReference type="OrthoDB" id="206708at2759"/>
<dbReference type="AlphaFoldDB" id="A0A2J7Q257"/>
<dbReference type="Proteomes" id="UP000235965">
    <property type="component" value="Unassembled WGS sequence"/>
</dbReference>
<feature type="domain" description="Glycosyltransferase 2-like" evidence="1">
    <location>
        <begin position="26"/>
        <end position="124"/>
    </location>
</feature>
<protein>
    <submittedName>
        <fullName evidence="2">UDP-GlcNAc:betaGal beta-1,3-N-acetylglucosaminyltransferase-like protein 1</fullName>
    </submittedName>
</protein>
<comment type="caution">
    <text evidence="2">The sequence shown here is derived from an EMBL/GenBank/DDBJ whole genome shotgun (WGS) entry which is preliminary data.</text>
</comment>
<organism evidence="2 3">
    <name type="scientific">Cryptotermes secundus</name>
    <dbReference type="NCBI Taxonomy" id="105785"/>
    <lineage>
        <taxon>Eukaryota</taxon>
        <taxon>Metazoa</taxon>
        <taxon>Ecdysozoa</taxon>
        <taxon>Arthropoda</taxon>
        <taxon>Hexapoda</taxon>
        <taxon>Insecta</taxon>
        <taxon>Pterygota</taxon>
        <taxon>Neoptera</taxon>
        <taxon>Polyneoptera</taxon>
        <taxon>Dictyoptera</taxon>
        <taxon>Blattodea</taxon>
        <taxon>Blattoidea</taxon>
        <taxon>Termitoidae</taxon>
        <taxon>Kalotermitidae</taxon>
        <taxon>Cryptotermitinae</taxon>
        <taxon>Cryptotermes</taxon>
    </lineage>
</organism>
<reference evidence="2 3" key="1">
    <citation type="submission" date="2017-12" db="EMBL/GenBank/DDBJ databases">
        <title>Hemimetabolous genomes reveal molecular basis of termite eusociality.</title>
        <authorList>
            <person name="Harrison M.C."/>
            <person name="Jongepier E."/>
            <person name="Robertson H.M."/>
            <person name="Arning N."/>
            <person name="Bitard-Feildel T."/>
            <person name="Chao H."/>
            <person name="Childers C.P."/>
            <person name="Dinh H."/>
            <person name="Doddapaneni H."/>
            <person name="Dugan S."/>
            <person name="Gowin J."/>
            <person name="Greiner C."/>
            <person name="Han Y."/>
            <person name="Hu H."/>
            <person name="Hughes D.S.T."/>
            <person name="Huylmans A.-K."/>
            <person name="Kemena C."/>
            <person name="Kremer L.P.M."/>
            <person name="Lee S.L."/>
            <person name="Lopez-Ezquerra A."/>
            <person name="Mallet L."/>
            <person name="Monroy-Kuhn J.M."/>
            <person name="Moser A."/>
            <person name="Murali S.C."/>
            <person name="Muzny D.M."/>
            <person name="Otani S."/>
            <person name="Piulachs M.-D."/>
            <person name="Poelchau M."/>
            <person name="Qu J."/>
            <person name="Schaub F."/>
            <person name="Wada-Katsumata A."/>
            <person name="Worley K.C."/>
            <person name="Xie Q."/>
            <person name="Ylla G."/>
            <person name="Poulsen M."/>
            <person name="Gibbs R.A."/>
            <person name="Schal C."/>
            <person name="Richards S."/>
            <person name="Belles X."/>
            <person name="Korb J."/>
            <person name="Bornberg-Bauer E."/>
        </authorList>
    </citation>
    <scope>NUCLEOTIDE SEQUENCE [LARGE SCALE GENOMIC DNA]</scope>
    <source>
        <tissue evidence="2">Whole body</tissue>
    </source>
</reference>
<dbReference type="InterPro" id="IPR001173">
    <property type="entry name" value="Glyco_trans_2-like"/>
</dbReference>
<keyword evidence="2" id="KW-0808">Transferase</keyword>
<dbReference type="InParanoid" id="A0A2J7Q257"/>
<evidence type="ECO:0000259" key="1">
    <source>
        <dbReference type="Pfam" id="PF00535"/>
    </source>
</evidence>
<keyword evidence="2" id="KW-0328">Glycosyltransferase</keyword>
<dbReference type="Gene3D" id="3.90.550.10">
    <property type="entry name" value="Spore Coat Polysaccharide Biosynthesis Protein SpsA, Chain A"/>
    <property type="match status" value="1"/>
</dbReference>
<dbReference type="InterPro" id="IPR029044">
    <property type="entry name" value="Nucleotide-diphossugar_trans"/>
</dbReference>
<gene>
    <name evidence="2" type="primary">B3gntl1</name>
    <name evidence="2" type="ORF">B7P43_G07104</name>
</gene>
<dbReference type="STRING" id="105785.A0A2J7Q257"/>
<dbReference type="SUPFAM" id="SSF53448">
    <property type="entry name" value="Nucleotide-diphospho-sugar transferases"/>
    <property type="match status" value="1"/>
</dbReference>
<evidence type="ECO:0000313" key="3">
    <source>
        <dbReference type="Proteomes" id="UP000235965"/>
    </source>
</evidence>
<evidence type="ECO:0000313" key="2">
    <source>
        <dbReference type="EMBL" id="PNF22666.1"/>
    </source>
</evidence>
<name>A0A2J7Q257_9NEOP</name>
<keyword evidence="3" id="KW-1185">Reference proteome</keyword>
<dbReference type="PANTHER" id="PTHR22916">
    <property type="entry name" value="GLYCOSYLTRANSFERASE"/>
    <property type="match status" value="1"/>
</dbReference>